<feature type="transmembrane region" description="Helical" evidence="6">
    <location>
        <begin position="41"/>
        <end position="60"/>
    </location>
</feature>
<reference evidence="7" key="1">
    <citation type="submission" date="2019-08" db="EMBL/GenBank/DDBJ databases">
        <title>The improved chromosome-level genome for the pearl oyster Pinctada fucata martensii using PacBio sequencing and Hi-C.</title>
        <authorList>
            <person name="Zheng Z."/>
        </authorList>
    </citation>
    <scope>NUCLEOTIDE SEQUENCE</scope>
    <source>
        <strain evidence="7">ZZ-2019</strain>
        <tissue evidence="7">Adductor muscle</tissue>
    </source>
</reference>
<proteinExistence type="inferred from homology"/>
<dbReference type="InterPro" id="IPR003689">
    <property type="entry name" value="ZIP"/>
</dbReference>
<keyword evidence="5 6" id="KW-0472">Membrane</keyword>
<dbReference type="AlphaFoldDB" id="A0AA88XDC7"/>
<keyword evidence="3 6" id="KW-0812">Transmembrane</keyword>
<evidence type="ECO:0000256" key="2">
    <source>
        <dbReference type="ARBA" id="ARBA00006939"/>
    </source>
</evidence>
<protein>
    <submittedName>
        <fullName evidence="7">Uncharacterized protein</fullName>
    </submittedName>
</protein>
<dbReference type="GO" id="GO:0071578">
    <property type="term" value="P:zinc ion import across plasma membrane"/>
    <property type="evidence" value="ECO:0007669"/>
    <property type="project" value="TreeGrafter"/>
</dbReference>
<dbReference type="GO" id="GO:0030003">
    <property type="term" value="P:intracellular monoatomic cation homeostasis"/>
    <property type="evidence" value="ECO:0007669"/>
    <property type="project" value="TreeGrafter"/>
</dbReference>
<dbReference type="GO" id="GO:0005886">
    <property type="term" value="C:plasma membrane"/>
    <property type="evidence" value="ECO:0007669"/>
    <property type="project" value="TreeGrafter"/>
</dbReference>
<gene>
    <name evidence="7" type="ORF">FSP39_015163</name>
</gene>
<evidence type="ECO:0000256" key="5">
    <source>
        <dbReference type="ARBA" id="ARBA00023136"/>
    </source>
</evidence>
<evidence type="ECO:0000256" key="3">
    <source>
        <dbReference type="ARBA" id="ARBA00022692"/>
    </source>
</evidence>
<name>A0AA88XDC7_PINIB</name>
<dbReference type="PANTHER" id="PTHR12191">
    <property type="entry name" value="SOLUTE CARRIER FAMILY 39"/>
    <property type="match status" value="1"/>
</dbReference>
<dbReference type="GO" id="GO:0005385">
    <property type="term" value="F:zinc ion transmembrane transporter activity"/>
    <property type="evidence" value="ECO:0007669"/>
    <property type="project" value="TreeGrafter"/>
</dbReference>
<evidence type="ECO:0000313" key="8">
    <source>
        <dbReference type="Proteomes" id="UP001186944"/>
    </source>
</evidence>
<dbReference type="InterPro" id="IPR050799">
    <property type="entry name" value="ZIP_Transporter"/>
</dbReference>
<comment type="subcellular location">
    <subcellularLocation>
        <location evidence="1">Membrane</location>
        <topology evidence="1">Multi-pass membrane protein</topology>
    </subcellularLocation>
</comment>
<dbReference type="PANTHER" id="PTHR12191:SF17">
    <property type="entry name" value="ZINC TRANSPORTER ZIP5"/>
    <property type="match status" value="1"/>
</dbReference>
<comment type="similarity">
    <text evidence="2">Belongs to the ZIP transporter (TC 2.A.5) family.</text>
</comment>
<evidence type="ECO:0000256" key="6">
    <source>
        <dbReference type="SAM" id="Phobius"/>
    </source>
</evidence>
<dbReference type="EMBL" id="VSWD01000014">
    <property type="protein sequence ID" value="KAK3083150.1"/>
    <property type="molecule type" value="Genomic_DNA"/>
</dbReference>
<comment type="caution">
    <text evidence="7">The sequence shown here is derived from an EMBL/GenBank/DDBJ whole genome shotgun (WGS) entry which is preliminary data.</text>
</comment>
<dbReference type="GO" id="GO:0140410">
    <property type="term" value="F:monoatomic cation:bicarbonate symporter activity"/>
    <property type="evidence" value="ECO:0007669"/>
    <property type="project" value="TreeGrafter"/>
</dbReference>
<evidence type="ECO:0000256" key="1">
    <source>
        <dbReference type="ARBA" id="ARBA00004141"/>
    </source>
</evidence>
<dbReference type="Pfam" id="PF02535">
    <property type="entry name" value="Zip"/>
    <property type="match status" value="1"/>
</dbReference>
<evidence type="ECO:0000313" key="7">
    <source>
        <dbReference type="EMBL" id="KAK3083150.1"/>
    </source>
</evidence>
<evidence type="ECO:0000256" key="4">
    <source>
        <dbReference type="ARBA" id="ARBA00022989"/>
    </source>
</evidence>
<sequence length="127" mass="13844">MIALSISCLLGDAFVHLLPFALGIHDHIDHSDGLQIPTHVTKLLGLLAFFYVFILTELIVSKCDLHSHHEKRESLVWMIIVGDAVHNLADGLAIGAAFAQNLTEGLSTCIAVLCHELPHELGSMLMI</sequence>
<organism evidence="7 8">
    <name type="scientific">Pinctada imbricata</name>
    <name type="common">Atlantic pearl-oyster</name>
    <name type="synonym">Pinctada martensii</name>
    <dbReference type="NCBI Taxonomy" id="66713"/>
    <lineage>
        <taxon>Eukaryota</taxon>
        <taxon>Metazoa</taxon>
        <taxon>Spiralia</taxon>
        <taxon>Lophotrochozoa</taxon>
        <taxon>Mollusca</taxon>
        <taxon>Bivalvia</taxon>
        <taxon>Autobranchia</taxon>
        <taxon>Pteriomorphia</taxon>
        <taxon>Pterioida</taxon>
        <taxon>Pterioidea</taxon>
        <taxon>Pteriidae</taxon>
        <taxon>Pinctada</taxon>
    </lineage>
</organism>
<keyword evidence="8" id="KW-1185">Reference proteome</keyword>
<dbReference type="Proteomes" id="UP001186944">
    <property type="component" value="Unassembled WGS sequence"/>
</dbReference>
<keyword evidence="4 6" id="KW-1133">Transmembrane helix</keyword>
<accession>A0AA88XDC7</accession>